<evidence type="ECO:0000313" key="4">
    <source>
        <dbReference type="Proteomes" id="UP000249169"/>
    </source>
</evidence>
<keyword evidence="4" id="KW-1185">Reference proteome</keyword>
<evidence type="ECO:0000256" key="2">
    <source>
        <dbReference type="SAM" id="SignalP"/>
    </source>
</evidence>
<keyword evidence="1" id="KW-1133">Transmembrane helix</keyword>
<comment type="caution">
    <text evidence="3">The sequence shown here is derived from an EMBL/GenBank/DDBJ whole genome shotgun (WGS) entry which is preliminary data.</text>
</comment>
<evidence type="ECO:0000256" key="1">
    <source>
        <dbReference type="SAM" id="Phobius"/>
    </source>
</evidence>
<dbReference type="Proteomes" id="UP000249169">
    <property type="component" value="Unassembled WGS sequence"/>
</dbReference>
<proteinExistence type="predicted"/>
<keyword evidence="1" id="KW-0812">Transmembrane</keyword>
<protein>
    <submittedName>
        <fullName evidence="3">Uncharacterized protein</fullName>
    </submittedName>
</protein>
<reference evidence="3 4" key="1">
    <citation type="submission" date="2018-05" db="EMBL/GenBank/DDBJ databases">
        <title>Lujinxingia marina gen. nov. sp. nov., a new facultative anaerobic member of the class Deltaproteobacteria, and proposal of Lujinxingaceae fam. nov.</title>
        <authorList>
            <person name="Li C.-M."/>
        </authorList>
    </citation>
    <scope>NUCLEOTIDE SEQUENCE [LARGE SCALE GENOMIC DNA]</scope>
    <source>
        <strain evidence="3 4">B210</strain>
    </source>
</reference>
<keyword evidence="1" id="KW-0472">Membrane</keyword>
<evidence type="ECO:0000313" key="3">
    <source>
        <dbReference type="EMBL" id="RAL20270.1"/>
    </source>
</evidence>
<sequence>MGRGLAAAVLVLVLGMGRASVAGAHQSDESMHVVEIDQATGQVEQLVSVSGADLAHHLGWLDHGESVRLAMLEPHQEEMASYMVRRVRVWADGQACRLEDWQFVNLLGQDGRVHLHVSSTCAERPEAVTLENRIMMEGAGGYRHMGRAQVGERVWPMVFDVSFPTFVVDLPVVEGGAPDAEAAEASASAEPGHALVLGGVTLVVALGAVLLAVGAGRRSG</sequence>
<dbReference type="EMBL" id="QHKO01000012">
    <property type="protein sequence ID" value="RAL20270.1"/>
    <property type="molecule type" value="Genomic_DNA"/>
</dbReference>
<dbReference type="AlphaFoldDB" id="A0A328C5H7"/>
<feature type="chain" id="PRO_5016305890" evidence="2">
    <location>
        <begin position="25"/>
        <end position="220"/>
    </location>
</feature>
<feature type="signal peptide" evidence="2">
    <location>
        <begin position="1"/>
        <end position="24"/>
    </location>
</feature>
<feature type="transmembrane region" description="Helical" evidence="1">
    <location>
        <begin position="194"/>
        <end position="215"/>
    </location>
</feature>
<keyword evidence="2" id="KW-0732">Signal</keyword>
<organism evidence="3 4">
    <name type="scientific">Lujinxingia litoralis</name>
    <dbReference type="NCBI Taxonomy" id="2211119"/>
    <lineage>
        <taxon>Bacteria</taxon>
        <taxon>Deltaproteobacteria</taxon>
        <taxon>Bradymonadales</taxon>
        <taxon>Lujinxingiaceae</taxon>
        <taxon>Lujinxingia</taxon>
    </lineage>
</organism>
<gene>
    <name evidence="3" type="ORF">DL240_17990</name>
</gene>
<name>A0A328C5H7_9DELT</name>
<accession>A0A328C5H7</accession>